<organism evidence="1 2">
    <name type="scientific">Actinomyces viscosus</name>
    <dbReference type="NCBI Taxonomy" id="1656"/>
    <lineage>
        <taxon>Bacteria</taxon>
        <taxon>Bacillati</taxon>
        <taxon>Actinomycetota</taxon>
        <taxon>Actinomycetes</taxon>
        <taxon>Actinomycetales</taxon>
        <taxon>Actinomycetaceae</taxon>
        <taxon>Actinomyces</taxon>
    </lineage>
</organism>
<dbReference type="EMBL" id="LR134477">
    <property type="protein sequence ID" value="VEI18465.1"/>
    <property type="molecule type" value="Genomic_DNA"/>
</dbReference>
<sequence>MSEETRVSWPVWVESLEGLKPADTAVVMELARLADWRGEVIASVAWLAAHAHVSERSVKRALARMEDRGVLVRRLRRRRQRQGANLIRLLPVETGADEDVDEDVRVYRFAVPDVDPDGPWVVTGDNPGLREAVLGAICEEWVGESMAVVARSLDKAVESQFAGSVHQGMRFGGLSRRESKADTMGWAWEVMRLNARGIAIADSPWAMWTRITRTATLEGRDCLPPEGVSVTSVEPGLVPEGSGLPGALEVSAVGLDDFQVVMSGLVNALVDAGMAEPLAWAGTRRVTELALAWGESRRQTAAANDSRLADLGASKACARAWMTLLIGSRRGTKAPIVALGSEEVAERAREVVEAFQPTT</sequence>
<accession>A0A448PPP9</accession>
<dbReference type="KEGG" id="avc:NCTC10951_02731"/>
<name>A0A448PPP9_ACTVI</name>
<gene>
    <name evidence="1" type="ORF">NCTC10951_02731</name>
</gene>
<dbReference type="Proteomes" id="UP000268658">
    <property type="component" value="Chromosome"/>
</dbReference>
<dbReference type="OrthoDB" id="3258858at2"/>
<reference evidence="1 2" key="1">
    <citation type="submission" date="2018-12" db="EMBL/GenBank/DDBJ databases">
        <authorList>
            <consortium name="Pathogen Informatics"/>
        </authorList>
    </citation>
    <scope>NUCLEOTIDE SEQUENCE [LARGE SCALE GENOMIC DNA]</scope>
    <source>
        <strain evidence="1 2">NCTC10951</strain>
    </source>
</reference>
<evidence type="ECO:0008006" key="3">
    <source>
        <dbReference type="Google" id="ProtNLM"/>
    </source>
</evidence>
<dbReference type="RefSeq" id="WP_126415064.1">
    <property type="nucleotide sequence ID" value="NZ_JASPER010000007.1"/>
</dbReference>
<protein>
    <recommendedName>
        <fullName evidence="3">Helix-turn-helix domain-containing protein</fullName>
    </recommendedName>
</protein>
<evidence type="ECO:0000313" key="2">
    <source>
        <dbReference type="Proteomes" id="UP000268658"/>
    </source>
</evidence>
<dbReference type="InterPro" id="IPR036388">
    <property type="entry name" value="WH-like_DNA-bd_sf"/>
</dbReference>
<dbReference type="Pfam" id="PF13730">
    <property type="entry name" value="HTH_36"/>
    <property type="match status" value="1"/>
</dbReference>
<proteinExistence type="predicted"/>
<dbReference type="Gene3D" id="1.10.10.10">
    <property type="entry name" value="Winged helix-like DNA-binding domain superfamily/Winged helix DNA-binding domain"/>
    <property type="match status" value="1"/>
</dbReference>
<dbReference type="AlphaFoldDB" id="A0A448PPP9"/>
<evidence type="ECO:0000313" key="1">
    <source>
        <dbReference type="EMBL" id="VEI18465.1"/>
    </source>
</evidence>